<organism evidence="3 4">
    <name type="scientific">Armadillidium nasatum</name>
    <dbReference type="NCBI Taxonomy" id="96803"/>
    <lineage>
        <taxon>Eukaryota</taxon>
        <taxon>Metazoa</taxon>
        <taxon>Ecdysozoa</taxon>
        <taxon>Arthropoda</taxon>
        <taxon>Crustacea</taxon>
        <taxon>Multicrustacea</taxon>
        <taxon>Malacostraca</taxon>
        <taxon>Eumalacostraca</taxon>
        <taxon>Peracarida</taxon>
        <taxon>Isopoda</taxon>
        <taxon>Oniscidea</taxon>
        <taxon>Crinocheta</taxon>
        <taxon>Armadillidiidae</taxon>
        <taxon>Armadillidium</taxon>
    </lineage>
</organism>
<dbReference type="InterPro" id="IPR041899">
    <property type="entry name" value="MAGE_WH2"/>
</dbReference>
<gene>
    <name evidence="3" type="primary">Nsmce3</name>
    <name evidence="3" type="ORF">Anas_00702</name>
</gene>
<protein>
    <submittedName>
        <fullName evidence="3">Non-structural maintenance of chromosomes element 3-like protein</fullName>
    </submittedName>
</protein>
<dbReference type="Gene3D" id="1.10.10.1210">
    <property type="entry name" value="MAGE homology domain, winged helix WH2 motif"/>
    <property type="match status" value="1"/>
</dbReference>
<sequence>MVSDDDDGDYSQKPSRNSRLRKQSGINNFDSSQNDSQICSQTQEPLSENDQKRLAFLCANYFLVSNCKKVPIKRSDVGKIIPKQYSRQFGVIMKTSSIVLQRVFGYKVAELDKKGQLILVNTLDLSSIFGEAMPFPVQPHESAIIKLRTHILIVILMSGGTISESTLNKFVRNFGVDVDSKENHPVLGNVQKLIYQIMARQGYLEVIHNKDCDVPYKEIKWGGRAKLELNKKEIIQFVCKIYGEHIKPEMWIEQWKDAQSDDAESAAASN</sequence>
<evidence type="ECO:0000313" key="3">
    <source>
        <dbReference type="EMBL" id="KAB7496072.1"/>
    </source>
</evidence>
<dbReference type="PANTHER" id="PTHR11736:SF14">
    <property type="entry name" value="NSE3 HOMOLOG, SMC5-SMC6 COMPLEX COMPONENT"/>
    <property type="match status" value="1"/>
</dbReference>
<dbReference type="PROSITE" id="PS50838">
    <property type="entry name" value="MAGE"/>
    <property type="match status" value="1"/>
</dbReference>
<proteinExistence type="predicted"/>
<dbReference type="GO" id="GO:0005634">
    <property type="term" value="C:nucleus"/>
    <property type="evidence" value="ECO:0007669"/>
    <property type="project" value="TreeGrafter"/>
</dbReference>
<dbReference type="PANTHER" id="PTHR11736">
    <property type="entry name" value="MELANOMA-ASSOCIATED ANTIGEN MAGE ANTIGEN"/>
    <property type="match status" value="1"/>
</dbReference>
<feature type="region of interest" description="Disordered" evidence="1">
    <location>
        <begin position="1"/>
        <end position="45"/>
    </location>
</feature>
<feature type="compositionally biased region" description="Polar residues" evidence="1">
    <location>
        <begin position="24"/>
        <end position="45"/>
    </location>
</feature>
<keyword evidence="4" id="KW-1185">Reference proteome</keyword>
<accession>A0A5N5SQA0</accession>
<dbReference type="EMBL" id="SEYY01021793">
    <property type="protein sequence ID" value="KAB7496072.1"/>
    <property type="molecule type" value="Genomic_DNA"/>
</dbReference>
<dbReference type="AlphaFoldDB" id="A0A5N5SQA0"/>
<dbReference type="Proteomes" id="UP000326759">
    <property type="component" value="Unassembled WGS sequence"/>
</dbReference>
<feature type="domain" description="MAGE" evidence="2">
    <location>
        <begin position="61"/>
        <end position="258"/>
    </location>
</feature>
<reference evidence="3 4" key="1">
    <citation type="journal article" date="2019" name="PLoS Biol.">
        <title>Sex chromosomes control vertical transmission of feminizing Wolbachia symbionts in an isopod.</title>
        <authorList>
            <person name="Becking T."/>
            <person name="Chebbi M.A."/>
            <person name="Giraud I."/>
            <person name="Moumen B."/>
            <person name="Laverre T."/>
            <person name="Caubet Y."/>
            <person name="Peccoud J."/>
            <person name="Gilbert C."/>
            <person name="Cordaux R."/>
        </authorList>
    </citation>
    <scope>NUCLEOTIDE SEQUENCE [LARGE SCALE GENOMIC DNA]</scope>
    <source>
        <strain evidence="3">ANa2</strain>
        <tissue evidence="3">Whole body excluding digestive tract and cuticle</tissue>
    </source>
</reference>
<evidence type="ECO:0000259" key="2">
    <source>
        <dbReference type="PROSITE" id="PS50838"/>
    </source>
</evidence>
<comment type="caution">
    <text evidence="3">The sequence shown here is derived from an EMBL/GenBank/DDBJ whole genome shotgun (WGS) entry which is preliminary data.</text>
</comment>
<evidence type="ECO:0000256" key="1">
    <source>
        <dbReference type="SAM" id="MobiDB-lite"/>
    </source>
</evidence>
<dbReference type="InterPro" id="IPR037445">
    <property type="entry name" value="MAGE"/>
</dbReference>
<name>A0A5N5SQA0_9CRUS</name>
<dbReference type="OrthoDB" id="205198at2759"/>
<dbReference type="SMART" id="SM01373">
    <property type="entry name" value="MAGE"/>
    <property type="match status" value="1"/>
</dbReference>
<evidence type="ECO:0000313" key="4">
    <source>
        <dbReference type="Proteomes" id="UP000326759"/>
    </source>
</evidence>
<dbReference type="Gene3D" id="1.10.10.1200">
    <property type="entry name" value="MAGE homology domain, winged helix WH1 motif"/>
    <property type="match status" value="1"/>
</dbReference>
<dbReference type="InterPro" id="IPR002190">
    <property type="entry name" value="MHD_dom"/>
</dbReference>
<dbReference type="Pfam" id="PF01454">
    <property type="entry name" value="MAGE"/>
    <property type="match status" value="1"/>
</dbReference>
<dbReference type="InterPro" id="IPR041898">
    <property type="entry name" value="MAGE_WH1"/>
</dbReference>